<evidence type="ECO:0000313" key="4">
    <source>
        <dbReference type="EMBL" id="KAL1191364.1"/>
    </source>
</evidence>
<comment type="similarity">
    <text evidence="1">Belongs to the plant LTP family. PEARLI1 subfamily.</text>
</comment>
<sequence>MASKSSTTLALFIVINLLILNLVTPVFADDYCPIDSFKLSTCANILNMINLNIGKLAMKPCCSMLSGLMDLDVALCLCTALKFSILGMTMYTPLHLNLALDACGSNLPDGFQCPTDT</sequence>
<evidence type="ECO:0000313" key="5">
    <source>
        <dbReference type="Proteomes" id="UP001558713"/>
    </source>
</evidence>
<feature type="chain" id="PRO_5044827223" evidence="2">
    <location>
        <begin position="29"/>
        <end position="117"/>
    </location>
</feature>
<dbReference type="InterPro" id="IPR027923">
    <property type="entry name" value="Hydrophob_seed_dom"/>
</dbReference>
<evidence type="ECO:0000256" key="2">
    <source>
        <dbReference type="SAM" id="SignalP"/>
    </source>
</evidence>
<proteinExistence type="inferred from homology"/>
<keyword evidence="2" id="KW-0732">Signal</keyword>
<accession>A0ABD0ZLN6</accession>
<dbReference type="Pfam" id="PF14547">
    <property type="entry name" value="Hydrophob_seed"/>
    <property type="match status" value="1"/>
</dbReference>
<gene>
    <name evidence="4" type="ORF">V5N11_025951</name>
</gene>
<keyword evidence="5" id="KW-1185">Reference proteome</keyword>
<dbReference type="Proteomes" id="UP001558713">
    <property type="component" value="Unassembled WGS sequence"/>
</dbReference>
<comment type="caution">
    <text evidence="4">The sequence shown here is derived from an EMBL/GenBank/DDBJ whole genome shotgun (WGS) entry which is preliminary data.</text>
</comment>
<feature type="domain" description="Hydrophobic seed protein" evidence="3">
    <location>
        <begin position="32"/>
        <end position="114"/>
    </location>
</feature>
<organism evidence="4 5">
    <name type="scientific">Cardamine amara subsp. amara</name>
    <dbReference type="NCBI Taxonomy" id="228776"/>
    <lineage>
        <taxon>Eukaryota</taxon>
        <taxon>Viridiplantae</taxon>
        <taxon>Streptophyta</taxon>
        <taxon>Embryophyta</taxon>
        <taxon>Tracheophyta</taxon>
        <taxon>Spermatophyta</taxon>
        <taxon>Magnoliopsida</taxon>
        <taxon>eudicotyledons</taxon>
        <taxon>Gunneridae</taxon>
        <taxon>Pentapetalae</taxon>
        <taxon>rosids</taxon>
        <taxon>malvids</taxon>
        <taxon>Brassicales</taxon>
        <taxon>Brassicaceae</taxon>
        <taxon>Cardamineae</taxon>
        <taxon>Cardamine</taxon>
    </lineage>
</organism>
<evidence type="ECO:0000256" key="1">
    <source>
        <dbReference type="ARBA" id="ARBA00008965"/>
    </source>
</evidence>
<dbReference type="Gene3D" id="1.10.110.10">
    <property type="entry name" value="Plant lipid-transfer and hydrophobic proteins"/>
    <property type="match status" value="1"/>
</dbReference>
<protein>
    <submittedName>
        <fullName evidence="4">Lipid-binding protein AIR1B</fullName>
    </submittedName>
</protein>
<name>A0ABD0ZLN6_CARAN</name>
<reference evidence="4 5" key="1">
    <citation type="submission" date="2024-04" db="EMBL/GenBank/DDBJ databases">
        <title>Genome assembly C_amara_ONT_v2.</title>
        <authorList>
            <person name="Yant L."/>
            <person name="Moore C."/>
            <person name="Slenker M."/>
        </authorList>
    </citation>
    <scope>NUCLEOTIDE SEQUENCE [LARGE SCALE GENOMIC DNA]</scope>
    <source>
        <tissue evidence="4">Leaf</tissue>
    </source>
</reference>
<dbReference type="CDD" id="cd01958">
    <property type="entry name" value="HPS_like"/>
    <property type="match status" value="1"/>
</dbReference>
<feature type="signal peptide" evidence="2">
    <location>
        <begin position="1"/>
        <end position="28"/>
    </location>
</feature>
<dbReference type="AlphaFoldDB" id="A0ABD0ZLN6"/>
<dbReference type="SUPFAM" id="SSF47699">
    <property type="entry name" value="Bifunctional inhibitor/lipid-transfer protein/seed storage 2S albumin"/>
    <property type="match status" value="1"/>
</dbReference>
<dbReference type="InterPro" id="IPR051636">
    <property type="entry name" value="Plant_LTP/defense-related"/>
</dbReference>
<dbReference type="InterPro" id="IPR036312">
    <property type="entry name" value="Bifun_inhib/LTP/seed_sf"/>
</dbReference>
<dbReference type="EMBL" id="JBANAX010000855">
    <property type="protein sequence ID" value="KAL1191364.1"/>
    <property type="molecule type" value="Genomic_DNA"/>
</dbReference>
<dbReference type="PANTHER" id="PTHR31731">
    <property type="match status" value="1"/>
</dbReference>
<evidence type="ECO:0000259" key="3">
    <source>
        <dbReference type="Pfam" id="PF14547"/>
    </source>
</evidence>